<keyword evidence="1" id="KW-0472">Membrane</keyword>
<keyword evidence="1" id="KW-1133">Transmembrane helix</keyword>
<dbReference type="Proteomes" id="UP000241895">
    <property type="component" value="Unassembled WGS sequence"/>
</dbReference>
<sequence>MNDREPSRSIMSHNQHFVARGFGDFVDRVGATIAALSVMGGLFTSQMPALLSLAGVLLGIGCAALGITTKKRFSSEEDV</sequence>
<protein>
    <recommendedName>
        <fullName evidence="4">MFS transporter</fullName>
    </recommendedName>
</protein>
<reference evidence="2 3" key="1">
    <citation type="submission" date="2018-03" db="EMBL/GenBank/DDBJ databases">
        <authorList>
            <person name="Zhou J."/>
            <person name="Li X."/>
            <person name="Xue M."/>
            <person name="Yin J."/>
        </authorList>
    </citation>
    <scope>NUCLEOTIDE SEQUENCE [LARGE SCALE GENOMIC DNA]</scope>
    <source>
        <strain evidence="2 3">SYSU ZJ2214</strain>
    </source>
</reference>
<name>A0ABX5IR97_9GAMM</name>
<feature type="transmembrane region" description="Helical" evidence="1">
    <location>
        <begin position="21"/>
        <end position="43"/>
    </location>
</feature>
<keyword evidence="1" id="KW-0812">Transmembrane</keyword>
<evidence type="ECO:0000256" key="1">
    <source>
        <dbReference type="SAM" id="Phobius"/>
    </source>
</evidence>
<evidence type="ECO:0008006" key="4">
    <source>
        <dbReference type="Google" id="ProtNLM"/>
    </source>
</evidence>
<organism evidence="2 3">
    <name type="scientific">Halomonas litopenaei</name>
    <dbReference type="NCBI Taxonomy" id="2109328"/>
    <lineage>
        <taxon>Bacteria</taxon>
        <taxon>Pseudomonadati</taxon>
        <taxon>Pseudomonadota</taxon>
        <taxon>Gammaproteobacteria</taxon>
        <taxon>Oceanospirillales</taxon>
        <taxon>Halomonadaceae</taxon>
        <taxon>Halomonas</taxon>
    </lineage>
</organism>
<keyword evidence="3" id="KW-1185">Reference proteome</keyword>
<comment type="caution">
    <text evidence="2">The sequence shown here is derived from an EMBL/GenBank/DDBJ whole genome shotgun (WGS) entry which is preliminary data.</text>
</comment>
<gene>
    <name evidence="2" type="ORF">C6W88_21050</name>
</gene>
<accession>A0ABX5IR97</accession>
<proteinExistence type="predicted"/>
<feature type="transmembrane region" description="Helical" evidence="1">
    <location>
        <begin position="49"/>
        <end position="67"/>
    </location>
</feature>
<dbReference type="EMBL" id="PXNS01000025">
    <property type="protein sequence ID" value="PTL88626.1"/>
    <property type="molecule type" value="Genomic_DNA"/>
</dbReference>
<evidence type="ECO:0000313" key="2">
    <source>
        <dbReference type="EMBL" id="PTL88626.1"/>
    </source>
</evidence>
<evidence type="ECO:0000313" key="3">
    <source>
        <dbReference type="Proteomes" id="UP000241895"/>
    </source>
</evidence>